<dbReference type="Proteomes" id="UP001235712">
    <property type="component" value="Unassembled WGS sequence"/>
</dbReference>
<sequence length="192" mass="21009">MDRDGAWSLIGGHPALDLVNTVSWRLDPQRRADRIASPEGFAGWLAVMADVPETPLPAAGPGWVGELRDALGDVLDAHVEERELPRPALEVVLGAWRSAIAQAGTGSGTRLPLTVTIEPSSPRRVPHRLAFSAGDLLFSDAVRRVRRCEGPGCGWFFLDTTRNHSRRWCDPADCGNRVRVRAYAGRRRSRAG</sequence>
<dbReference type="InterPro" id="IPR021005">
    <property type="entry name" value="Znf_CGNR"/>
</dbReference>
<comment type="caution">
    <text evidence="2">The sequence shown here is derived from an EMBL/GenBank/DDBJ whole genome shotgun (WGS) entry which is preliminary data.</text>
</comment>
<protein>
    <submittedName>
        <fullName evidence="2">RNA-binding Zn ribbon-like protein</fullName>
    </submittedName>
</protein>
<dbReference type="Pfam" id="PF07336">
    <property type="entry name" value="ABATE"/>
    <property type="match status" value="1"/>
</dbReference>
<dbReference type="RefSeq" id="WP_307237185.1">
    <property type="nucleotide sequence ID" value="NZ_JAUSQZ010000001.1"/>
</dbReference>
<evidence type="ECO:0000313" key="2">
    <source>
        <dbReference type="EMBL" id="MDP9824502.1"/>
    </source>
</evidence>
<dbReference type="PANTHER" id="PTHR35525:SF3">
    <property type="entry name" value="BLL6575 PROTEIN"/>
    <property type="match status" value="1"/>
</dbReference>
<dbReference type="PANTHER" id="PTHR35525">
    <property type="entry name" value="BLL6575 PROTEIN"/>
    <property type="match status" value="1"/>
</dbReference>
<dbReference type="Gene3D" id="1.10.3300.10">
    <property type="entry name" value="Jann2411-like domain"/>
    <property type="match status" value="1"/>
</dbReference>
<dbReference type="SUPFAM" id="SSF160904">
    <property type="entry name" value="Jann2411-like"/>
    <property type="match status" value="1"/>
</dbReference>
<gene>
    <name evidence="2" type="ORF">J2S57_000251</name>
</gene>
<reference evidence="2 3" key="1">
    <citation type="submission" date="2023-07" db="EMBL/GenBank/DDBJ databases">
        <title>Sequencing the genomes of 1000 actinobacteria strains.</title>
        <authorList>
            <person name="Klenk H.-P."/>
        </authorList>
    </citation>
    <scope>NUCLEOTIDE SEQUENCE [LARGE SCALE GENOMIC DNA]</scope>
    <source>
        <strain evidence="2 3">DSM 44388</strain>
    </source>
</reference>
<evidence type="ECO:0000313" key="3">
    <source>
        <dbReference type="Proteomes" id="UP001235712"/>
    </source>
</evidence>
<dbReference type="Pfam" id="PF11706">
    <property type="entry name" value="zf-CGNR"/>
    <property type="match status" value="1"/>
</dbReference>
<organism evidence="2 3">
    <name type="scientific">Kineosporia succinea</name>
    <dbReference type="NCBI Taxonomy" id="84632"/>
    <lineage>
        <taxon>Bacteria</taxon>
        <taxon>Bacillati</taxon>
        <taxon>Actinomycetota</taxon>
        <taxon>Actinomycetes</taxon>
        <taxon>Kineosporiales</taxon>
        <taxon>Kineosporiaceae</taxon>
        <taxon>Kineosporia</taxon>
    </lineage>
</organism>
<dbReference type="InterPro" id="IPR023286">
    <property type="entry name" value="ABATE_dom_sf"/>
</dbReference>
<dbReference type="InterPro" id="IPR010852">
    <property type="entry name" value="ABATE"/>
</dbReference>
<feature type="domain" description="Zinc finger CGNR" evidence="1">
    <location>
        <begin position="144"/>
        <end position="187"/>
    </location>
</feature>
<proteinExistence type="predicted"/>
<dbReference type="EMBL" id="JAUSQZ010000001">
    <property type="protein sequence ID" value="MDP9824502.1"/>
    <property type="molecule type" value="Genomic_DNA"/>
</dbReference>
<accession>A0ABT9NVQ0</accession>
<evidence type="ECO:0000259" key="1">
    <source>
        <dbReference type="Pfam" id="PF11706"/>
    </source>
</evidence>
<name>A0ABT9NVQ0_9ACTN</name>
<keyword evidence="3" id="KW-1185">Reference proteome</keyword>